<dbReference type="Pfam" id="PF00300">
    <property type="entry name" value="His_Phos_1"/>
    <property type="match status" value="1"/>
</dbReference>
<dbReference type="SMART" id="SM00855">
    <property type="entry name" value="PGAM"/>
    <property type="match status" value="1"/>
</dbReference>
<evidence type="ECO:0000313" key="5">
    <source>
        <dbReference type="Proteomes" id="UP000219452"/>
    </source>
</evidence>
<keyword evidence="5" id="KW-1185">Reference proteome</keyword>
<dbReference type="PROSITE" id="PS00175">
    <property type="entry name" value="PG_MUTASE"/>
    <property type="match status" value="1"/>
</dbReference>
<proteinExistence type="predicted"/>
<dbReference type="InterPro" id="IPR013078">
    <property type="entry name" value="His_Pase_superF_clade-1"/>
</dbReference>
<dbReference type="PANTHER" id="PTHR46517">
    <property type="entry name" value="FRUCTOSE-2,6-BISPHOSPHATASE TIGAR"/>
    <property type="match status" value="1"/>
</dbReference>
<evidence type="ECO:0000313" key="4">
    <source>
        <dbReference type="EMBL" id="SOD79648.1"/>
    </source>
</evidence>
<dbReference type="CDD" id="cd07067">
    <property type="entry name" value="HP_PGM_like"/>
    <property type="match status" value="1"/>
</dbReference>
<dbReference type="InterPro" id="IPR001345">
    <property type="entry name" value="PG/BPGM_mutase_AS"/>
</dbReference>
<dbReference type="AlphaFoldDB" id="A0A286F8V2"/>
<dbReference type="EMBL" id="OCNH01000001">
    <property type="protein sequence ID" value="SOD79648.1"/>
    <property type="molecule type" value="Genomic_DNA"/>
</dbReference>
<reference evidence="5" key="1">
    <citation type="submission" date="2017-09" db="EMBL/GenBank/DDBJ databases">
        <authorList>
            <person name="Varghese N."/>
            <person name="Submissions S."/>
        </authorList>
    </citation>
    <scope>NUCLEOTIDE SEQUENCE [LARGE SCALE GENOMIC DNA]</scope>
    <source>
        <strain evidence="5">DSM 29961</strain>
    </source>
</reference>
<dbReference type="GO" id="GO:0005829">
    <property type="term" value="C:cytosol"/>
    <property type="evidence" value="ECO:0007669"/>
    <property type="project" value="TreeGrafter"/>
</dbReference>
<dbReference type="PIRSF" id="PIRSF000709">
    <property type="entry name" value="6PFK_2-Ptase"/>
    <property type="match status" value="1"/>
</dbReference>
<dbReference type="InterPro" id="IPR051695">
    <property type="entry name" value="Phosphoglycerate_Mutase"/>
</dbReference>
<dbReference type="Gene3D" id="3.40.50.1240">
    <property type="entry name" value="Phosphoglycerate mutase-like"/>
    <property type="match status" value="1"/>
</dbReference>
<keyword evidence="1" id="KW-0378">Hydrolase</keyword>
<dbReference type="GO" id="GO:0043456">
    <property type="term" value="P:regulation of pentose-phosphate shunt"/>
    <property type="evidence" value="ECO:0007669"/>
    <property type="project" value="TreeGrafter"/>
</dbReference>
<accession>A0A286F8V2</accession>
<evidence type="ECO:0000256" key="1">
    <source>
        <dbReference type="ARBA" id="ARBA00022801"/>
    </source>
</evidence>
<dbReference type="GO" id="GO:0045820">
    <property type="term" value="P:negative regulation of glycolytic process"/>
    <property type="evidence" value="ECO:0007669"/>
    <property type="project" value="TreeGrafter"/>
</dbReference>
<dbReference type="Proteomes" id="UP000219452">
    <property type="component" value="Unassembled WGS sequence"/>
</dbReference>
<feature type="active site" description="Tele-phosphohistidine intermediate" evidence="2">
    <location>
        <position position="19"/>
    </location>
</feature>
<feature type="active site" description="Proton donor/acceptor" evidence="2">
    <location>
        <position position="92"/>
    </location>
</feature>
<feature type="binding site" evidence="3">
    <location>
        <position position="69"/>
    </location>
    <ligand>
        <name>substrate</name>
    </ligand>
</feature>
<name>A0A286F8V2_9BACT</name>
<feature type="binding site" evidence="3">
    <location>
        <begin position="18"/>
        <end position="25"/>
    </location>
    <ligand>
        <name>substrate</name>
    </ligand>
</feature>
<dbReference type="SUPFAM" id="SSF53254">
    <property type="entry name" value="Phosphoglycerate mutase-like"/>
    <property type="match status" value="1"/>
</dbReference>
<sequence length="219" mass="24595">MPIGKDTGLIQKTIYLIRHGETDYNRRGVVQGSGVDSDLNDMGRAQAQAFFQAYQHVPFSKIYISGLKRTFQTAEPFIELGLPYEKLTGLNEISWGVMEGKAPGNLDNEYYRNLIEAWESGKTSQTTDGGESPDQVATRQKVAIDTILSHPDESIILVTMHGRAMRILLCWLTNQPLSTMDQFEHSNLCLYKLQYDYDKATFTIELANDTAHLLSLALA</sequence>
<organism evidence="4 5">
    <name type="scientific">Spirosoma fluviale</name>
    <dbReference type="NCBI Taxonomy" id="1597977"/>
    <lineage>
        <taxon>Bacteria</taxon>
        <taxon>Pseudomonadati</taxon>
        <taxon>Bacteroidota</taxon>
        <taxon>Cytophagia</taxon>
        <taxon>Cytophagales</taxon>
        <taxon>Cytophagaceae</taxon>
        <taxon>Spirosoma</taxon>
    </lineage>
</organism>
<evidence type="ECO:0000256" key="2">
    <source>
        <dbReference type="PIRSR" id="PIRSR613078-1"/>
    </source>
</evidence>
<protein>
    <submittedName>
        <fullName evidence="4">Probable phosphoglycerate mutase</fullName>
    </submittedName>
</protein>
<dbReference type="PANTHER" id="PTHR46517:SF1">
    <property type="entry name" value="FRUCTOSE-2,6-BISPHOSPHATASE TIGAR"/>
    <property type="match status" value="1"/>
</dbReference>
<dbReference type="GO" id="GO:0004331">
    <property type="term" value="F:fructose-2,6-bisphosphate 2-phosphatase activity"/>
    <property type="evidence" value="ECO:0007669"/>
    <property type="project" value="TreeGrafter"/>
</dbReference>
<evidence type="ECO:0000256" key="3">
    <source>
        <dbReference type="PIRSR" id="PIRSR613078-2"/>
    </source>
</evidence>
<dbReference type="InterPro" id="IPR029033">
    <property type="entry name" value="His_PPase_superfam"/>
</dbReference>
<gene>
    <name evidence="4" type="ORF">SAMN06269250_1034</name>
</gene>